<dbReference type="SUPFAM" id="SSF54593">
    <property type="entry name" value="Glyoxalase/Bleomycin resistance protein/Dihydroxybiphenyl dioxygenase"/>
    <property type="match status" value="1"/>
</dbReference>
<proteinExistence type="predicted"/>
<dbReference type="PANTHER" id="PTHR33990">
    <property type="entry name" value="PROTEIN YJDN-RELATED"/>
    <property type="match status" value="1"/>
</dbReference>
<dbReference type="CDD" id="cd06588">
    <property type="entry name" value="PhnB_like"/>
    <property type="match status" value="1"/>
</dbReference>
<dbReference type="EMBL" id="JBIRGQ010000002">
    <property type="protein sequence ID" value="MFH8545156.1"/>
    <property type="molecule type" value="Genomic_DNA"/>
</dbReference>
<evidence type="ECO:0000259" key="1">
    <source>
        <dbReference type="Pfam" id="PF00903"/>
    </source>
</evidence>
<gene>
    <name evidence="2" type="ORF">ACH4F9_09180</name>
</gene>
<evidence type="ECO:0000313" key="3">
    <source>
        <dbReference type="Proteomes" id="UP001610818"/>
    </source>
</evidence>
<reference evidence="2 3" key="1">
    <citation type="submission" date="2024-10" db="EMBL/GenBank/DDBJ databases">
        <title>The Natural Products Discovery Center: Release of the First 8490 Sequenced Strains for Exploring Actinobacteria Biosynthetic Diversity.</title>
        <authorList>
            <person name="Kalkreuter E."/>
            <person name="Kautsar S.A."/>
            <person name="Yang D."/>
            <person name="Bader C.D."/>
            <person name="Teijaro C.N."/>
            <person name="Fluegel L."/>
            <person name="Davis C.M."/>
            <person name="Simpson J.R."/>
            <person name="Lauterbach L."/>
            <person name="Steele A.D."/>
            <person name="Gui C."/>
            <person name="Meng S."/>
            <person name="Li G."/>
            <person name="Viehrig K."/>
            <person name="Ye F."/>
            <person name="Su P."/>
            <person name="Kiefer A.F."/>
            <person name="Nichols A."/>
            <person name="Cepeda A.J."/>
            <person name="Yan W."/>
            <person name="Fan B."/>
            <person name="Jiang Y."/>
            <person name="Adhikari A."/>
            <person name="Zheng C.-J."/>
            <person name="Schuster L."/>
            <person name="Cowan T.M."/>
            <person name="Smanski M.J."/>
            <person name="Chevrette M.G."/>
            <person name="De Carvalho L.P.S."/>
            <person name="Shen B."/>
        </authorList>
    </citation>
    <scope>NUCLEOTIDE SEQUENCE [LARGE SCALE GENOMIC DNA]</scope>
    <source>
        <strain evidence="2 3">NPDC017990</strain>
    </source>
</reference>
<evidence type="ECO:0000313" key="2">
    <source>
        <dbReference type="EMBL" id="MFH8545156.1"/>
    </source>
</evidence>
<dbReference type="InterPro" id="IPR004360">
    <property type="entry name" value="Glyas_Fos-R_dOase_dom"/>
</dbReference>
<keyword evidence="3" id="KW-1185">Reference proteome</keyword>
<feature type="domain" description="Glyoxalase/fosfomycin resistance/dioxygenase" evidence="1">
    <location>
        <begin position="11"/>
        <end position="131"/>
    </location>
</feature>
<name>A0ABW7QJN7_9ACTN</name>
<dbReference type="InterPro" id="IPR028973">
    <property type="entry name" value="PhnB-like"/>
</dbReference>
<dbReference type="RefSeq" id="WP_397709909.1">
    <property type="nucleotide sequence ID" value="NZ_JBIRGN010000002.1"/>
</dbReference>
<sequence>MPITTTTHLNFRGDARAALDHYQSVFGGRMAAVTYKDMGSVRNENEADWVVWGEVAGDNGFHVMAYDVPSHLPWDRGSNPFFVSVRGDDTDEITALWQKLAEGSTVVQPLEPSQWAPLYGMLTDRFDVTWVLDVAAPYDGDVATPNNGDAATPNNG</sequence>
<dbReference type="Pfam" id="PF00903">
    <property type="entry name" value="Glyoxalase"/>
    <property type="match status" value="1"/>
</dbReference>
<organism evidence="2 3">
    <name type="scientific">Streptomyces longisporoflavus</name>
    <dbReference type="NCBI Taxonomy" id="28044"/>
    <lineage>
        <taxon>Bacteria</taxon>
        <taxon>Bacillati</taxon>
        <taxon>Actinomycetota</taxon>
        <taxon>Actinomycetes</taxon>
        <taxon>Kitasatosporales</taxon>
        <taxon>Streptomycetaceae</taxon>
        <taxon>Streptomyces</taxon>
    </lineage>
</organism>
<protein>
    <submittedName>
        <fullName evidence="2">VOC family protein</fullName>
    </submittedName>
</protein>
<dbReference type="Proteomes" id="UP001610818">
    <property type="component" value="Unassembled WGS sequence"/>
</dbReference>
<dbReference type="PANTHER" id="PTHR33990:SF1">
    <property type="entry name" value="PROTEIN YJDN"/>
    <property type="match status" value="1"/>
</dbReference>
<comment type="caution">
    <text evidence="2">The sequence shown here is derived from an EMBL/GenBank/DDBJ whole genome shotgun (WGS) entry which is preliminary data.</text>
</comment>
<accession>A0ABW7QJN7</accession>
<dbReference type="Gene3D" id="3.10.180.10">
    <property type="entry name" value="2,3-Dihydroxybiphenyl 1,2-Dioxygenase, domain 1"/>
    <property type="match status" value="1"/>
</dbReference>
<dbReference type="InterPro" id="IPR029068">
    <property type="entry name" value="Glyas_Bleomycin-R_OHBP_Dase"/>
</dbReference>